<dbReference type="InterPro" id="IPR035979">
    <property type="entry name" value="RBD_domain_sf"/>
</dbReference>
<dbReference type="AlphaFoldDB" id="A0A2P5B8D3"/>
<dbReference type="Gene3D" id="3.30.70.330">
    <property type="match status" value="1"/>
</dbReference>
<dbReference type="PROSITE" id="PS00636">
    <property type="entry name" value="DNAJ_1"/>
    <property type="match status" value="1"/>
</dbReference>
<dbReference type="PROSITE" id="PS50076">
    <property type="entry name" value="DNAJ_2"/>
    <property type="match status" value="1"/>
</dbReference>
<accession>A0A2P5B8D3</accession>
<evidence type="ECO:0000259" key="3">
    <source>
        <dbReference type="PROSITE" id="PS50076"/>
    </source>
</evidence>
<dbReference type="InterPro" id="IPR012677">
    <property type="entry name" value="Nucleotide-bd_a/b_plait_sf"/>
</dbReference>
<dbReference type="SUPFAM" id="SSF46565">
    <property type="entry name" value="Chaperone J-domain"/>
    <property type="match status" value="1"/>
</dbReference>
<dbReference type="EMBL" id="JXTB01000338">
    <property type="protein sequence ID" value="PON45057.1"/>
    <property type="molecule type" value="Genomic_DNA"/>
</dbReference>
<dbReference type="InterPro" id="IPR036869">
    <property type="entry name" value="J_dom_sf"/>
</dbReference>
<dbReference type="SUPFAM" id="SSF54928">
    <property type="entry name" value="RNA-binding domain, RBD"/>
    <property type="match status" value="1"/>
</dbReference>
<keyword evidence="6" id="KW-1185">Reference proteome</keyword>
<dbReference type="InterPro" id="IPR000504">
    <property type="entry name" value="RRM_dom"/>
</dbReference>
<dbReference type="CDD" id="cd06257">
    <property type="entry name" value="DnaJ"/>
    <property type="match status" value="1"/>
</dbReference>
<name>A0A2P5B8D3_PARAD</name>
<evidence type="ECO:0000313" key="6">
    <source>
        <dbReference type="Proteomes" id="UP000237105"/>
    </source>
</evidence>
<organism evidence="5 6">
    <name type="scientific">Parasponia andersonii</name>
    <name type="common">Sponia andersonii</name>
    <dbReference type="NCBI Taxonomy" id="3476"/>
    <lineage>
        <taxon>Eukaryota</taxon>
        <taxon>Viridiplantae</taxon>
        <taxon>Streptophyta</taxon>
        <taxon>Embryophyta</taxon>
        <taxon>Tracheophyta</taxon>
        <taxon>Spermatophyta</taxon>
        <taxon>Magnoliopsida</taxon>
        <taxon>eudicotyledons</taxon>
        <taxon>Gunneridae</taxon>
        <taxon>Pentapetalae</taxon>
        <taxon>rosids</taxon>
        <taxon>fabids</taxon>
        <taxon>Rosales</taxon>
        <taxon>Cannabaceae</taxon>
        <taxon>Parasponia</taxon>
    </lineage>
</organism>
<proteinExistence type="predicted"/>
<feature type="domain" description="RRM" evidence="4">
    <location>
        <begin position="172"/>
        <end position="239"/>
    </location>
</feature>
<evidence type="ECO:0000313" key="5">
    <source>
        <dbReference type="EMBL" id="PON45057.1"/>
    </source>
</evidence>
<dbReference type="OrthoDB" id="1186777at2759"/>
<dbReference type="InterPro" id="IPR018253">
    <property type="entry name" value="DnaJ_domain_CS"/>
</dbReference>
<feature type="domain" description="J" evidence="3">
    <location>
        <begin position="6"/>
        <end position="76"/>
    </location>
</feature>
<dbReference type="Proteomes" id="UP000237105">
    <property type="component" value="Unassembled WGS sequence"/>
</dbReference>
<dbReference type="InterPro" id="IPR034254">
    <property type="entry name" value="DNAJC17_RRM"/>
</dbReference>
<sequence length="296" mass="33000">MDIDVDHYSILGLPTGEDGAKLTEKEISKAYKVKALELHPDKNRGDPKAHDKFQRLKSSYEILKDEKARKLFDDLLKVKLEQQRRHSERDAKKRKMVSDLEEGERAAFAPDPAAREREKEERILKELKEQVARVRAMHANKGKTAASVLKTEMGGVGKESANTGEELVDKKRILKVSWLKVGEGYTAERLRELFSKFGDVEDVVMKKKRGSALVVMASRDAAVAATGTVSGDLSNPLQVLPYLPATAAEVPTVQRPAEAERINLVGAGYKAFEDSVLEKLRKAAEQQKKRNLPASL</sequence>
<dbReference type="SMART" id="SM00271">
    <property type="entry name" value="DnaJ"/>
    <property type="match status" value="1"/>
</dbReference>
<dbReference type="InterPro" id="IPR001623">
    <property type="entry name" value="DnaJ_domain"/>
</dbReference>
<feature type="region of interest" description="Disordered" evidence="2">
    <location>
        <begin position="82"/>
        <end position="120"/>
    </location>
</feature>
<dbReference type="CDD" id="cd12429">
    <property type="entry name" value="RRM_DNAJC17"/>
    <property type="match status" value="1"/>
</dbReference>
<dbReference type="PANTHER" id="PTHR45098:SF1">
    <property type="entry name" value="DNAJ DOMAIN CONTAINING PROTEIN, EXPRESSED"/>
    <property type="match status" value="1"/>
</dbReference>
<dbReference type="PRINTS" id="PR00625">
    <property type="entry name" value="JDOMAIN"/>
</dbReference>
<protein>
    <submittedName>
        <fullName evidence="5">Splicing factor-like protein</fullName>
    </submittedName>
</protein>
<dbReference type="PANTHER" id="PTHR45098">
    <property type="entry name" value="DNAJ DOMAIN CONTAINING PROTEIN, EXPRESSED"/>
    <property type="match status" value="1"/>
</dbReference>
<dbReference type="Gene3D" id="1.10.287.110">
    <property type="entry name" value="DnaJ domain"/>
    <property type="match status" value="1"/>
</dbReference>
<reference evidence="6" key="1">
    <citation type="submission" date="2016-06" db="EMBL/GenBank/DDBJ databases">
        <title>Parallel loss of symbiosis genes in relatives of nitrogen-fixing non-legume Parasponia.</title>
        <authorList>
            <person name="Van Velzen R."/>
            <person name="Holmer R."/>
            <person name="Bu F."/>
            <person name="Rutten L."/>
            <person name="Van Zeijl A."/>
            <person name="Liu W."/>
            <person name="Santuari L."/>
            <person name="Cao Q."/>
            <person name="Sharma T."/>
            <person name="Shen D."/>
            <person name="Roswanjaya Y."/>
            <person name="Wardhani T."/>
            <person name="Kalhor M.S."/>
            <person name="Jansen J."/>
            <person name="Van den Hoogen J."/>
            <person name="Gungor B."/>
            <person name="Hartog M."/>
            <person name="Hontelez J."/>
            <person name="Verver J."/>
            <person name="Yang W.-C."/>
            <person name="Schijlen E."/>
            <person name="Repin R."/>
            <person name="Schilthuizen M."/>
            <person name="Schranz E."/>
            <person name="Heidstra R."/>
            <person name="Miyata K."/>
            <person name="Fedorova E."/>
            <person name="Kohlen W."/>
            <person name="Bisseling T."/>
            <person name="Smit S."/>
            <person name="Geurts R."/>
        </authorList>
    </citation>
    <scope>NUCLEOTIDE SEQUENCE [LARGE SCALE GENOMIC DNA]</scope>
    <source>
        <strain evidence="6">cv. WU1-14</strain>
    </source>
</reference>
<evidence type="ECO:0000256" key="1">
    <source>
        <dbReference type="PROSITE-ProRule" id="PRU00176"/>
    </source>
</evidence>
<gene>
    <name evidence="5" type="ORF">PanWU01x14_262000</name>
</gene>
<dbReference type="Pfam" id="PF00226">
    <property type="entry name" value="DnaJ"/>
    <property type="match status" value="1"/>
</dbReference>
<dbReference type="PROSITE" id="PS50102">
    <property type="entry name" value="RRM"/>
    <property type="match status" value="1"/>
</dbReference>
<feature type="compositionally biased region" description="Basic and acidic residues" evidence="2">
    <location>
        <begin position="82"/>
        <end position="91"/>
    </location>
</feature>
<evidence type="ECO:0000259" key="4">
    <source>
        <dbReference type="PROSITE" id="PS50102"/>
    </source>
</evidence>
<keyword evidence="1" id="KW-0694">RNA-binding</keyword>
<comment type="caution">
    <text evidence="5">The sequence shown here is derived from an EMBL/GenBank/DDBJ whole genome shotgun (WGS) entry which is preliminary data.</text>
</comment>
<dbReference type="Pfam" id="PF00076">
    <property type="entry name" value="RRM_1"/>
    <property type="match status" value="1"/>
</dbReference>
<dbReference type="GO" id="GO:0003723">
    <property type="term" value="F:RNA binding"/>
    <property type="evidence" value="ECO:0007669"/>
    <property type="project" value="UniProtKB-UniRule"/>
</dbReference>
<evidence type="ECO:0000256" key="2">
    <source>
        <dbReference type="SAM" id="MobiDB-lite"/>
    </source>
</evidence>